<accession>A0A6J6WMU3</accession>
<dbReference type="PANTHER" id="PTHR38011:SF7">
    <property type="entry name" value="2,5-DIAMINO-6-RIBOSYLAMINO-4(3H)-PYRIMIDINONE 5'-PHOSPHATE REDUCTASE"/>
    <property type="match status" value="1"/>
</dbReference>
<dbReference type="UniPathway" id="UPA00275">
    <property type="reaction ID" value="UER00401"/>
</dbReference>
<evidence type="ECO:0000256" key="2">
    <source>
        <dbReference type="ARBA" id="ARBA00004910"/>
    </source>
</evidence>
<evidence type="ECO:0000256" key="4">
    <source>
        <dbReference type="ARBA" id="ARBA00022723"/>
    </source>
</evidence>
<dbReference type="InterPro" id="IPR002125">
    <property type="entry name" value="CMP_dCMP_dom"/>
</dbReference>
<evidence type="ECO:0000256" key="8">
    <source>
        <dbReference type="ARBA" id="ARBA00023268"/>
    </source>
</evidence>
<dbReference type="AlphaFoldDB" id="A0A6J6WMU3"/>
<reference evidence="10" key="1">
    <citation type="submission" date="2020-05" db="EMBL/GenBank/DDBJ databases">
        <authorList>
            <person name="Chiriac C."/>
            <person name="Salcher M."/>
            <person name="Ghai R."/>
            <person name="Kavagutti S V."/>
        </authorList>
    </citation>
    <scope>NUCLEOTIDE SEQUENCE</scope>
</reference>
<evidence type="ECO:0000256" key="1">
    <source>
        <dbReference type="ARBA" id="ARBA00004882"/>
    </source>
</evidence>
<keyword evidence="5" id="KW-0862">Zinc</keyword>
<keyword evidence="8" id="KW-0511">Multifunctional enzyme</keyword>
<keyword evidence="7" id="KW-0560">Oxidoreductase</keyword>
<dbReference type="Pfam" id="PF00383">
    <property type="entry name" value="dCMP_cyt_deam_1"/>
    <property type="match status" value="1"/>
</dbReference>
<dbReference type="InterPro" id="IPR050765">
    <property type="entry name" value="Riboflavin_Biosynth_HTPR"/>
</dbReference>
<feature type="domain" description="CMP/dCMP-type deaminase" evidence="9">
    <location>
        <begin position="1"/>
        <end position="126"/>
    </location>
</feature>
<evidence type="ECO:0000256" key="3">
    <source>
        <dbReference type="ARBA" id="ARBA00022619"/>
    </source>
</evidence>
<dbReference type="InterPro" id="IPR002734">
    <property type="entry name" value="RibDG_C"/>
</dbReference>
<proteinExistence type="predicted"/>
<dbReference type="InterPro" id="IPR016193">
    <property type="entry name" value="Cytidine_deaminase-like"/>
</dbReference>
<organism evidence="10">
    <name type="scientific">freshwater metagenome</name>
    <dbReference type="NCBI Taxonomy" id="449393"/>
    <lineage>
        <taxon>unclassified sequences</taxon>
        <taxon>metagenomes</taxon>
        <taxon>ecological metagenomes</taxon>
    </lineage>
</organism>
<dbReference type="GO" id="GO:0008703">
    <property type="term" value="F:5-amino-6-(5-phosphoribosylamino)uracil reductase activity"/>
    <property type="evidence" value="ECO:0007669"/>
    <property type="project" value="InterPro"/>
</dbReference>
<dbReference type="Gene3D" id="3.40.140.10">
    <property type="entry name" value="Cytidine Deaminase, domain 2"/>
    <property type="match status" value="1"/>
</dbReference>
<dbReference type="NCBIfam" id="TIGR00326">
    <property type="entry name" value="eubact_ribD"/>
    <property type="match status" value="1"/>
</dbReference>
<dbReference type="EMBL" id="CAEZZP010000144">
    <property type="protein sequence ID" value="CAB4784766.1"/>
    <property type="molecule type" value="Genomic_DNA"/>
</dbReference>
<sequence length="330" mass="35127">MNDTNYMMQAIEVAASVRMRTSPNPWVGCVIVTADGQTFTGATEAPGGRHAEIVALDAARLAKAQLQGATVYTTLEPCSHQGRTGPCTEALINAQVARVVSAITDPDAQVGGQGFQALRNAGINVEIGLCANLVNEQLRPYLHHRTTGQPFVILKMATTLDGQTAAADGTSQWITGEVARVASHQLRAESDAIVVGARTVRTDNPSLTTRLVDGPSPRRIVLGKVAADAKVNPCLEWDQSLPDLLDTLGQEGVLQVMVEGGATVAASFHRENLINQYIMYIAPAFMGGNDGTALFMGQGAGSIDEMWRGSVRSMRMLGTDIEIVIDNNSR</sequence>
<dbReference type="SUPFAM" id="SSF53597">
    <property type="entry name" value="Dihydrofolate reductase-like"/>
    <property type="match status" value="1"/>
</dbReference>
<name>A0A6J6WMU3_9ZZZZ</name>
<dbReference type="PROSITE" id="PS51747">
    <property type="entry name" value="CYT_DCMP_DEAMINASES_2"/>
    <property type="match status" value="1"/>
</dbReference>
<keyword evidence="3" id="KW-0686">Riboflavin biosynthesis</keyword>
<dbReference type="InterPro" id="IPR024072">
    <property type="entry name" value="DHFR-like_dom_sf"/>
</dbReference>
<dbReference type="PANTHER" id="PTHR38011">
    <property type="entry name" value="DIHYDROFOLATE REDUCTASE FAMILY PROTEIN (AFU_ORTHOLOGUE AFUA_8G06820)"/>
    <property type="match status" value="1"/>
</dbReference>
<dbReference type="CDD" id="cd01284">
    <property type="entry name" value="Riboflavin_deaminase-reductase"/>
    <property type="match status" value="1"/>
</dbReference>
<dbReference type="PIRSF" id="PIRSF006769">
    <property type="entry name" value="RibD"/>
    <property type="match status" value="1"/>
</dbReference>
<evidence type="ECO:0000256" key="7">
    <source>
        <dbReference type="ARBA" id="ARBA00023002"/>
    </source>
</evidence>
<evidence type="ECO:0000259" key="9">
    <source>
        <dbReference type="PROSITE" id="PS51747"/>
    </source>
</evidence>
<dbReference type="PROSITE" id="PS00903">
    <property type="entry name" value="CYT_DCMP_DEAMINASES_1"/>
    <property type="match status" value="1"/>
</dbReference>
<dbReference type="InterPro" id="IPR016192">
    <property type="entry name" value="APOBEC/CMP_deaminase_Zn-bd"/>
</dbReference>
<comment type="pathway">
    <text evidence="1">Cofactor biosynthesis; riboflavin biosynthesis; 5-amino-6-(D-ribitylamino)uracil from GTP: step 2/4.</text>
</comment>
<dbReference type="GO" id="GO:0008835">
    <property type="term" value="F:diaminohydroxyphosphoribosylaminopyrimidine deaminase activity"/>
    <property type="evidence" value="ECO:0007669"/>
    <property type="project" value="InterPro"/>
</dbReference>
<dbReference type="GO" id="GO:0009231">
    <property type="term" value="P:riboflavin biosynthetic process"/>
    <property type="evidence" value="ECO:0007669"/>
    <property type="project" value="UniProtKB-UniPathway"/>
</dbReference>
<dbReference type="InterPro" id="IPR004794">
    <property type="entry name" value="Eubact_RibD"/>
</dbReference>
<protein>
    <submittedName>
        <fullName evidence="10">Unannotated protein</fullName>
    </submittedName>
</protein>
<comment type="pathway">
    <text evidence="2">Cofactor biosynthesis; riboflavin biosynthesis; 5-amino-6-(D-ribitylamino)uracil from GTP: step 3/4.</text>
</comment>
<gene>
    <name evidence="10" type="ORF">UFOPK2880_01670</name>
</gene>
<keyword evidence="4" id="KW-0479">Metal-binding</keyword>
<dbReference type="GO" id="GO:0008270">
    <property type="term" value="F:zinc ion binding"/>
    <property type="evidence" value="ECO:0007669"/>
    <property type="project" value="InterPro"/>
</dbReference>
<dbReference type="Gene3D" id="3.40.430.10">
    <property type="entry name" value="Dihydrofolate Reductase, subunit A"/>
    <property type="match status" value="2"/>
</dbReference>
<evidence type="ECO:0000256" key="5">
    <source>
        <dbReference type="ARBA" id="ARBA00022833"/>
    </source>
</evidence>
<dbReference type="Pfam" id="PF01872">
    <property type="entry name" value="RibD_C"/>
    <property type="match status" value="1"/>
</dbReference>
<dbReference type="SUPFAM" id="SSF53927">
    <property type="entry name" value="Cytidine deaminase-like"/>
    <property type="match status" value="1"/>
</dbReference>
<evidence type="ECO:0000313" key="10">
    <source>
        <dbReference type="EMBL" id="CAB4784766.1"/>
    </source>
</evidence>
<evidence type="ECO:0000256" key="6">
    <source>
        <dbReference type="ARBA" id="ARBA00022857"/>
    </source>
</evidence>
<keyword evidence="6" id="KW-0521">NADP</keyword>